<feature type="domain" description="Trs120/TRAPPC9 fourth Ig-like" evidence="9">
    <location>
        <begin position="1113"/>
        <end position="1248"/>
    </location>
</feature>
<evidence type="ECO:0000259" key="7">
    <source>
        <dbReference type="Pfam" id="PF26254"/>
    </source>
</evidence>
<dbReference type="InterPro" id="IPR058567">
    <property type="entry name" value="Ig_TRAPPC9_Trs120_3rd"/>
</dbReference>
<feature type="domain" description="Trs120/TRAPPC9 TPR region" evidence="6">
    <location>
        <begin position="411"/>
        <end position="541"/>
    </location>
</feature>
<dbReference type="Pfam" id="PF26251">
    <property type="entry name" value="TPR_TRAPPC9-Trs120"/>
    <property type="match status" value="1"/>
</dbReference>
<evidence type="ECO:0000256" key="4">
    <source>
        <dbReference type="SAM" id="MobiDB-lite"/>
    </source>
</evidence>
<name>A0ABQ8TP91_PERAM</name>
<feature type="region of interest" description="Disordered" evidence="4">
    <location>
        <begin position="314"/>
        <end position="338"/>
    </location>
</feature>
<sequence>TYLQTVSDDTIPMRSSVSVILSSPPPDTSMSHPDYEQTAHDHAAILVLIKHVGSQLKQKNFSRVYDRLSRINHVKVIDSVGVTREVLARYIKEYPVENNDWGDYQTHRRLLGLISVGKYDSQQELNELCRVHESLKVKYSATLFDSRCVLFGPPADSSPNEPDVLSTPSNFKTRALFYEDCDDCVGLEDQISEFLSSLFWVLESKRLERSREKVERVSLLLAPFERKDFVGLDLESRTNRKRCVGRMTKHLGDLSLQAGLATEALSYYNSAVDILKAVNDWLWLGGAYEGLCAASVVLLYPNLSRSFPLQRNASLQEGSPGKQRTNSISTNSLPSGLSPAEVQQEVQNVLSPEDIPKRYRETIIHYSKYLNAGIIEMEACFKAARIAVEQGCTLQASTFLQNVVFINLTLSEIEKIQRFTSLSDLYTQIGFHRKASFCRRLAATRHVSAQNPQPNWSQCYQLMLQALAGHKLTLDPTEFPKDGLQGWPALQIQLLQELVVAARRMGHSALATRHMTFLLQTMWDHLLPAEQRDLAAQLQMLASQCEGAPVPLVLNSGVVIPPANLTNLPQIRSFALQNLEPQLRPQKIEKLKEDSGPFLFTPIHFGSLERKNVVTSSKMDYLWVEGDICEVAMELYNPLPFELKVLNMRLLTNGSVFESLPSSLSLPLESGPHPVILSGTPKEPGELEILGYSTHTLGVKSNCRLRHIGGFPHPQYSVDVIPALPKMQVLTSLPKSASSGSISDMLTVVTSTNITLYAGESTECSVTLSNVGELAIEMVEVSVHSTLEPTMQQQVFQWSQENLQAQLPLQPGATASFTIYLYSLADFLTPNAVFDHGKENYLRTCTAFLDTLSNILLIKYRIIRTVSDLQMRAVQHSVVSQPVFCLDPVLFHLDLAHQHLVGNRHQEDLNLLPHLERRNRVMSGGSSRSGSSLGSSRSPFSKLGAPNTSKILEGQLKLRYSGGPGLEAGYCRVSSITLSVEMLPSVQITNWDVLPAETNSQFYLVLDIANITSHELELQYTPSKCILIEGNESCRIPVPVNRCPLSKLTKLYRGGKISADDRLELDQICSEHIASSVDLRWHILSSDTRGKVSLRGITLTPEMLDLVRMSPLQWEVTLNSLPVKPQEELSCRAGQCLQLGISVHNFLERSLWQVCLAVQFYQDHQNGVNNYRLETRLASAGASKVLLPELVEQGSAYHECSIVFFTPGQYKVDIQCSSQDNHPLGDKDQTVNDIGHIWKFTPPVAITVVDD</sequence>
<comment type="similarity">
    <text evidence="2">Belongs to the NIBP family.</text>
</comment>
<dbReference type="InterPro" id="IPR058568">
    <property type="entry name" value="Ig_TRAPPC9_Trs120_4th"/>
</dbReference>
<feature type="domain" description="Trs120/TRAPPC9 third Ig-like" evidence="8">
    <location>
        <begin position="997"/>
        <end position="1107"/>
    </location>
</feature>
<feature type="non-terminal residue" evidence="10">
    <location>
        <position position="1"/>
    </location>
</feature>
<evidence type="ECO:0000259" key="5">
    <source>
        <dbReference type="Pfam" id="PF08626"/>
    </source>
</evidence>
<feature type="domain" description="Trs120/TRAPPC9 first Ig-like" evidence="7">
    <location>
        <begin position="581"/>
        <end position="692"/>
    </location>
</feature>
<accession>A0ABQ8TP91</accession>
<dbReference type="InterPro" id="IPR058565">
    <property type="entry name" value="Ig_TRAPPC9_Trs120_1st"/>
</dbReference>
<feature type="compositionally biased region" description="Low complexity" evidence="4">
    <location>
        <begin position="923"/>
        <end position="938"/>
    </location>
</feature>
<dbReference type="EMBL" id="JAJSOF020000005">
    <property type="protein sequence ID" value="KAJ4447557.1"/>
    <property type="molecule type" value="Genomic_DNA"/>
</dbReference>
<dbReference type="Pfam" id="PF26254">
    <property type="entry name" value="Ig_TRAPPC9-Trs120_1st"/>
    <property type="match status" value="1"/>
</dbReference>
<proteinExistence type="inferred from homology"/>
<dbReference type="Pfam" id="PF26282">
    <property type="entry name" value="Ig_TRAPPC9-Trs120_3rd"/>
    <property type="match status" value="1"/>
</dbReference>
<keyword evidence="3" id="KW-0333">Golgi apparatus</keyword>
<evidence type="ECO:0000256" key="1">
    <source>
        <dbReference type="ARBA" id="ARBA00004555"/>
    </source>
</evidence>
<evidence type="ECO:0000259" key="6">
    <source>
        <dbReference type="Pfam" id="PF26251"/>
    </source>
</evidence>
<evidence type="ECO:0000313" key="10">
    <source>
        <dbReference type="EMBL" id="KAJ4447557.1"/>
    </source>
</evidence>
<evidence type="ECO:0000313" key="11">
    <source>
        <dbReference type="Proteomes" id="UP001148838"/>
    </source>
</evidence>
<evidence type="ECO:0000259" key="9">
    <source>
        <dbReference type="Pfam" id="PF26283"/>
    </source>
</evidence>
<feature type="region of interest" description="Disordered" evidence="4">
    <location>
        <begin position="922"/>
        <end position="946"/>
    </location>
</feature>
<feature type="compositionally biased region" description="Polar residues" evidence="4">
    <location>
        <begin position="314"/>
        <end position="335"/>
    </location>
</feature>
<dbReference type="Pfam" id="PF26283">
    <property type="entry name" value="Ig_TRAPPC9-Trs120_4th"/>
    <property type="match status" value="1"/>
</dbReference>
<dbReference type="InterPro" id="IPR013935">
    <property type="entry name" value="Trs120_TRAPPC9"/>
</dbReference>
<reference evidence="10 11" key="1">
    <citation type="journal article" date="2022" name="Allergy">
        <title>Genome assembly and annotation of Periplaneta americana reveal a comprehensive cockroach allergen profile.</title>
        <authorList>
            <person name="Wang L."/>
            <person name="Xiong Q."/>
            <person name="Saelim N."/>
            <person name="Wang L."/>
            <person name="Nong W."/>
            <person name="Wan A.T."/>
            <person name="Shi M."/>
            <person name="Liu X."/>
            <person name="Cao Q."/>
            <person name="Hui J.H.L."/>
            <person name="Sookrung N."/>
            <person name="Leung T.F."/>
            <person name="Tungtrongchitr A."/>
            <person name="Tsui S.K.W."/>
        </authorList>
    </citation>
    <scope>NUCLEOTIDE SEQUENCE [LARGE SCALE GENOMIC DNA]</scope>
    <source>
        <strain evidence="10">PWHHKU_190912</strain>
    </source>
</reference>
<dbReference type="PANTHER" id="PTHR21512">
    <property type="entry name" value="TRAFFICKING PROTEIN PARTICLE COMPLEX SUBUNIT 9"/>
    <property type="match status" value="1"/>
</dbReference>
<dbReference type="InterPro" id="IPR058563">
    <property type="entry name" value="Trs120_TRAPPC9_N"/>
</dbReference>
<feature type="domain" description="Trs120/TRAPPC9 N-terminal" evidence="5">
    <location>
        <begin position="228"/>
        <end position="308"/>
    </location>
</feature>
<comment type="subcellular location">
    <subcellularLocation>
        <location evidence="1">Golgi apparatus</location>
    </subcellularLocation>
</comment>
<evidence type="ECO:0000256" key="3">
    <source>
        <dbReference type="ARBA" id="ARBA00023034"/>
    </source>
</evidence>
<gene>
    <name evidence="10" type="ORF">ANN_09564</name>
</gene>
<evidence type="ECO:0008006" key="12">
    <source>
        <dbReference type="Google" id="ProtNLM"/>
    </source>
</evidence>
<dbReference type="PANTHER" id="PTHR21512:SF5">
    <property type="entry name" value="TRAFFICKING PROTEIN PARTICLE COMPLEX SUBUNIT 9"/>
    <property type="match status" value="1"/>
</dbReference>
<dbReference type="InterPro" id="IPR058564">
    <property type="entry name" value="TPR_TRAPPC9_Trs120"/>
</dbReference>
<evidence type="ECO:0000256" key="2">
    <source>
        <dbReference type="ARBA" id="ARBA00008459"/>
    </source>
</evidence>
<evidence type="ECO:0000259" key="8">
    <source>
        <dbReference type="Pfam" id="PF26282"/>
    </source>
</evidence>
<organism evidence="10 11">
    <name type="scientific">Periplaneta americana</name>
    <name type="common">American cockroach</name>
    <name type="synonym">Blatta americana</name>
    <dbReference type="NCBI Taxonomy" id="6978"/>
    <lineage>
        <taxon>Eukaryota</taxon>
        <taxon>Metazoa</taxon>
        <taxon>Ecdysozoa</taxon>
        <taxon>Arthropoda</taxon>
        <taxon>Hexapoda</taxon>
        <taxon>Insecta</taxon>
        <taxon>Pterygota</taxon>
        <taxon>Neoptera</taxon>
        <taxon>Polyneoptera</taxon>
        <taxon>Dictyoptera</taxon>
        <taxon>Blattodea</taxon>
        <taxon>Blattoidea</taxon>
        <taxon>Blattidae</taxon>
        <taxon>Blattinae</taxon>
        <taxon>Periplaneta</taxon>
    </lineage>
</organism>
<comment type="caution">
    <text evidence="10">The sequence shown here is derived from an EMBL/GenBank/DDBJ whole genome shotgun (WGS) entry which is preliminary data.</text>
</comment>
<protein>
    <recommendedName>
        <fullName evidence="12">Protein brunelleschi</fullName>
    </recommendedName>
</protein>
<keyword evidence="11" id="KW-1185">Reference proteome</keyword>
<dbReference type="Pfam" id="PF08626">
    <property type="entry name" value="TRAPPC9-Trs120"/>
    <property type="match status" value="1"/>
</dbReference>
<dbReference type="Proteomes" id="UP001148838">
    <property type="component" value="Unassembled WGS sequence"/>
</dbReference>